<keyword evidence="5 8" id="KW-0812">Transmembrane</keyword>
<organism evidence="9 10">
    <name type="scientific">Lichenicola cladoniae</name>
    <dbReference type="NCBI Taxonomy" id="1484109"/>
    <lineage>
        <taxon>Bacteria</taxon>
        <taxon>Pseudomonadati</taxon>
        <taxon>Pseudomonadota</taxon>
        <taxon>Alphaproteobacteria</taxon>
        <taxon>Acetobacterales</taxon>
        <taxon>Acetobacteraceae</taxon>
        <taxon>Lichenicola</taxon>
    </lineage>
</organism>
<evidence type="ECO:0000313" key="10">
    <source>
        <dbReference type="Proteomes" id="UP000500767"/>
    </source>
</evidence>
<dbReference type="PANTHER" id="PTHR21716:SF67">
    <property type="entry name" value="TRANSPORT PROTEIN YDIK-RELATED"/>
    <property type="match status" value="1"/>
</dbReference>
<name>A0A6M8HM94_9PROT</name>
<feature type="transmembrane region" description="Helical" evidence="8">
    <location>
        <begin position="205"/>
        <end position="226"/>
    </location>
</feature>
<evidence type="ECO:0000256" key="2">
    <source>
        <dbReference type="ARBA" id="ARBA00009773"/>
    </source>
</evidence>
<feature type="transmembrane region" description="Helical" evidence="8">
    <location>
        <begin position="57"/>
        <end position="80"/>
    </location>
</feature>
<dbReference type="Pfam" id="PF01594">
    <property type="entry name" value="AI-2E_transport"/>
    <property type="match status" value="1"/>
</dbReference>
<dbReference type="PANTHER" id="PTHR21716">
    <property type="entry name" value="TRANSMEMBRANE PROTEIN"/>
    <property type="match status" value="1"/>
</dbReference>
<gene>
    <name evidence="9" type="ORF">HN018_04745</name>
</gene>
<dbReference type="GO" id="GO:0005886">
    <property type="term" value="C:plasma membrane"/>
    <property type="evidence" value="ECO:0007669"/>
    <property type="project" value="UniProtKB-SubCell"/>
</dbReference>
<comment type="subcellular location">
    <subcellularLocation>
        <location evidence="1">Cell membrane</location>
        <topology evidence="1">Multi-pass membrane protein</topology>
    </subcellularLocation>
</comment>
<keyword evidence="4" id="KW-1003">Cell membrane</keyword>
<evidence type="ECO:0000256" key="1">
    <source>
        <dbReference type="ARBA" id="ARBA00004651"/>
    </source>
</evidence>
<dbReference type="EMBL" id="CP053708">
    <property type="protein sequence ID" value="QKE89436.1"/>
    <property type="molecule type" value="Genomic_DNA"/>
</dbReference>
<evidence type="ECO:0000313" key="9">
    <source>
        <dbReference type="EMBL" id="QKE89436.1"/>
    </source>
</evidence>
<evidence type="ECO:0000256" key="4">
    <source>
        <dbReference type="ARBA" id="ARBA00022475"/>
    </source>
</evidence>
<evidence type="ECO:0000256" key="3">
    <source>
        <dbReference type="ARBA" id="ARBA00022448"/>
    </source>
</evidence>
<dbReference type="Proteomes" id="UP000500767">
    <property type="component" value="Chromosome"/>
</dbReference>
<reference evidence="9 10" key="1">
    <citation type="journal article" date="2014" name="World J. Microbiol. Biotechnol.">
        <title>Biodiversity and physiological characteristics of Antarctic and Arctic lichens-associated bacteria.</title>
        <authorList>
            <person name="Lee Y.M."/>
            <person name="Kim E.H."/>
            <person name="Lee H.K."/>
            <person name="Hong S.G."/>
        </authorList>
    </citation>
    <scope>NUCLEOTIDE SEQUENCE [LARGE SCALE GENOMIC DNA]</scope>
    <source>
        <strain evidence="9 10">PAMC 26569</strain>
    </source>
</reference>
<sequence length="358" mass="37065">MMAERIMMGLLLGGVATGCVVVLYPFFSAILWAGILVFTTWPVYVGLRARTGRFSAAVLMMIMTALLVVLPIGLVASAGVEDAPGMLHAASSLAAVGLPEPPHWVARVPLVGHQLTETLNRWSADLNQVGATVQPYIGTIVGRILAVLVQIASGLLQLVLALFIGFFFWVNGDALGGTLTAIITRIAGPYANRLLGVAGSTVRGTVYGILGTAIVQGILTGTGFYIAGVPSPVLFGGIAAFVAVLPIGAPLVWVPAAIWLAMTHHLGWGIFLTVYGILAISGADHIIRPVFIARGAQLPYLLTVLGVLGGVLSFGGLGIFLGPVLLGLGYTLAVEFAANGDRAIAKPDYPIAGIKPGA</sequence>
<keyword evidence="10" id="KW-1185">Reference proteome</keyword>
<keyword evidence="7 8" id="KW-0472">Membrane</keyword>
<evidence type="ECO:0000256" key="8">
    <source>
        <dbReference type="SAM" id="Phobius"/>
    </source>
</evidence>
<accession>A0A6M8HM94</accession>
<feature type="transmembrane region" description="Helical" evidence="8">
    <location>
        <begin position="144"/>
        <end position="170"/>
    </location>
</feature>
<dbReference type="KEGG" id="lck:HN018_04745"/>
<proteinExistence type="inferred from homology"/>
<comment type="similarity">
    <text evidence="2">Belongs to the autoinducer-2 exporter (AI-2E) (TC 2.A.86) family.</text>
</comment>
<feature type="transmembrane region" description="Helical" evidence="8">
    <location>
        <begin position="266"/>
        <end position="287"/>
    </location>
</feature>
<evidence type="ECO:0000256" key="5">
    <source>
        <dbReference type="ARBA" id="ARBA00022692"/>
    </source>
</evidence>
<feature type="transmembrane region" description="Helical" evidence="8">
    <location>
        <begin position="299"/>
        <end position="321"/>
    </location>
</feature>
<dbReference type="InterPro" id="IPR002549">
    <property type="entry name" value="AI-2E-like"/>
</dbReference>
<dbReference type="PROSITE" id="PS51257">
    <property type="entry name" value="PROKAR_LIPOPROTEIN"/>
    <property type="match status" value="1"/>
</dbReference>
<dbReference type="AlphaFoldDB" id="A0A6M8HM94"/>
<protein>
    <submittedName>
        <fullName evidence="9">AI-2E family transporter</fullName>
    </submittedName>
</protein>
<feature type="transmembrane region" description="Helical" evidence="8">
    <location>
        <begin position="233"/>
        <end position="260"/>
    </location>
</feature>
<evidence type="ECO:0000256" key="6">
    <source>
        <dbReference type="ARBA" id="ARBA00022989"/>
    </source>
</evidence>
<keyword evidence="6 8" id="KW-1133">Transmembrane helix</keyword>
<keyword evidence="3" id="KW-0813">Transport</keyword>
<evidence type="ECO:0000256" key="7">
    <source>
        <dbReference type="ARBA" id="ARBA00023136"/>
    </source>
</evidence>